<sequence length="242" mass="26881">MSVIAANTDVPVSVKCRIGVDDHDSYNELCDFIYKVSSLSPTKHFIIHSRKAMLNGISPADNRRIPPLKYEYYYALLRDFPDLRFTINGGIDCVDEVNAALREGAHGVMVGRAAYNNLWNTLAHVDSAVYGEPSSGLTRRQVLEQYQVYGDAVSGNPLSGFFYAEPGNSLWKRKADAAFLNKNIKTVKSFFEETLVVIPDAVLDSPVAELPSGRKDLFANVRGLLPPPYETRTEEVVVYAQS</sequence>
<proteinExistence type="predicted"/>
<evidence type="ECO:0000313" key="1">
    <source>
        <dbReference type="EMBL" id="KAL3580111.1"/>
    </source>
</evidence>
<keyword evidence="2" id="KW-1185">Reference proteome</keyword>
<name>A0ACC4BPK8_POPAL</name>
<reference evidence="1 2" key="1">
    <citation type="journal article" date="2024" name="Plant Biotechnol. J.">
        <title>Genome and CRISPR/Cas9 system of a widespread forest tree (Populus alba) in the world.</title>
        <authorList>
            <person name="Liu Y.J."/>
            <person name="Jiang P.F."/>
            <person name="Han X.M."/>
            <person name="Li X.Y."/>
            <person name="Wang H.M."/>
            <person name="Wang Y.J."/>
            <person name="Wang X.X."/>
            <person name="Zeng Q.Y."/>
        </authorList>
    </citation>
    <scope>NUCLEOTIDE SEQUENCE [LARGE SCALE GENOMIC DNA]</scope>
    <source>
        <strain evidence="2">cv. PAL-ZL1</strain>
    </source>
</reference>
<dbReference type="EMBL" id="RCHU02000009">
    <property type="protein sequence ID" value="KAL3580111.1"/>
    <property type="molecule type" value="Genomic_DNA"/>
</dbReference>
<organism evidence="1 2">
    <name type="scientific">Populus alba</name>
    <name type="common">White poplar</name>
    <dbReference type="NCBI Taxonomy" id="43335"/>
    <lineage>
        <taxon>Eukaryota</taxon>
        <taxon>Viridiplantae</taxon>
        <taxon>Streptophyta</taxon>
        <taxon>Embryophyta</taxon>
        <taxon>Tracheophyta</taxon>
        <taxon>Spermatophyta</taxon>
        <taxon>Magnoliopsida</taxon>
        <taxon>eudicotyledons</taxon>
        <taxon>Gunneridae</taxon>
        <taxon>Pentapetalae</taxon>
        <taxon>rosids</taxon>
        <taxon>fabids</taxon>
        <taxon>Malpighiales</taxon>
        <taxon>Salicaceae</taxon>
        <taxon>Saliceae</taxon>
        <taxon>Populus</taxon>
    </lineage>
</organism>
<accession>A0ACC4BPK8</accession>
<gene>
    <name evidence="1" type="ORF">D5086_017946</name>
</gene>
<protein>
    <submittedName>
        <fullName evidence="1">Uncharacterized protein</fullName>
    </submittedName>
</protein>
<comment type="caution">
    <text evidence="1">The sequence shown here is derived from an EMBL/GenBank/DDBJ whole genome shotgun (WGS) entry which is preliminary data.</text>
</comment>
<evidence type="ECO:0000313" key="2">
    <source>
        <dbReference type="Proteomes" id="UP000309997"/>
    </source>
</evidence>
<dbReference type="Proteomes" id="UP000309997">
    <property type="component" value="Unassembled WGS sequence"/>
</dbReference>